<evidence type="ECO:0000313" key="9">
    <source>
        <dbReference type="Proteomes" id="UP000290289"/>
    </source>
</evidence>
<dbReference type="AlphaFoldDB" id="A0A498JBH9"/>
<organism evidence="8 9">
    <name type="scientific">Malus domestica</name>
    <name type="common">Apple</name>
    <name type="synonym">Pyrus malus</name>
    <dbReference type="NCBI Taxonomy" id="3750"/>
    <lineage>
        <taxon>Eukaryota</taxon>
        <taxon>Viridiplantae</taxon>
        <taxon>Streptophyta</taxon>
        <taxon>Embryophyta</taxon>
        <taxon>Tracheophyta</taxon>
        <taxon>Spermatophyta</taxon>
        <taxon>Magnoliopsida</taxon>
        <taxon>eudicotyledons</taxon>
        <taxon>Gunneridae</taxon>
        <taxon>Pentapetalae</taxon>
        <taxon>rosids</taxon>
        <taxon>fabids</taxon>
        <taxon>Rosales</taxon>
        <taxon>Rosaceae</taxon>
        <taxon>Amygdaloideae</taxon>
        <taxon>Maleae</taxon>
        <taxon>Malus</taxon>
    </lineage>
</organism>
<dbReference type="GO" id="GO:0010150">
    <property type="term" value="P:leaf senescence"/>
    <property type="evidence" value="ECO:0007669"/>
    <property type="project" value="UniProtKB-ARBA"/>
</dbReference>
<evidence type="ECO:0000256" key="3">
    <source>
        <dbReference type="ARBA" id="ARBA00023125"/>
    </source>
</evidence>
<dbReference type="Proteomes" id="UP000290289">
    <property type="component" value="Chromosome 7"/>
</dbReference>
<proteinExistence type="inferred from homology"/>
<dbReference type="Gene3D" id="2.20.25.80">
    <property type="entry name" value="WRKY domain"/>
    <property type="match status" value="1"/>
</dbReference>
<dbReference type="InterPro" id="IPR003657">
    <property type="entry name" value="WRKY_dom"/>
</dbReference>
<evidence type="ECO:0000256" key="6">
    <source>
        <dbReference type="ARBA" id="ARBA00060850"/>
    </source>
</evidence>
<dbReference type="GO" id="GO:0010193">
    <property type="term" value="P:response to ozone"/>
    <property type="evidence" value="ECO:0007669"/>
    <property type="project" value="UniProtKB-ARBA"/>
</dbReference>
<accession>A0A498JBH9</accession>
<dbReference type="EMBL" id="RDQH01000333">
    <property type="protein sequence ID" value="RXH92840.1"/>
    <property type="molecule type" value="Genomic_DNA"/>
</dbReference>
<keyword evidence="3" id="KW-0238">DNA-binding</keyword>
<comment type="caution">
    <text evidence="8">The sequence shown here is derived from an EMBL/GenBank/DDBJ whole genome shotgun (WGS) entry which is preliminary data.</text>
</comment>
<dbReference type="SUPFAM" id="SSF118290">
    <property type="entry name" value="WRKY DNA-binding domain"/>
    <property type="match status" value="1"/>
</dbReference>
<keyword evidence="4" id="KW-0804">Transcription</keyword>
<dbReference type="GO" id="GO:0009751">
    <property type="term" value="P:response to salicylic acid"/>
    <property type="evidence" value="ECO:0007669"/>
    <property type="project" value="UniProtKB-ARBA"/>
</dbReference>
<feature type="domain" description="WRKY" evidence="7">
    <location>
        <begin position="131"/>
        <end position="189"/>
    </location>
</feature>
<comment type="subcellular location">
    <subcellularLocation>
        <location evidence="1">Nucleus</location>
    </subcellularLocation>
</comment>
<keyword evidence="2" id="KW-0805">Transcription regulation</keyword>
<dbReference type="GO" id="GO:0005634">
    <property type="term" value="C:nucleus"/>
    <property type="evidence" value="ECO:0007669"/>
    <property type="project" value="UniProtKB-SubCell"/>
</dbReference>
<keyword evidence="9" id="KW-1185">Reference proteome</keyword>
<dbReference type="FunFam" id="2.20.25.80:FF:000009">
    <property type="entry name" value="WRKY transcription factor 53"/>
    <property type="match status" value="1"/>
</dbReference>
<evidence type="ECO:0000259" key="7">
    <source>
        <dbReference type="PROSITE" id="PS50811"/>
    </source>
</evidence>
<evidence type="ECO:0000256" key="2">
    <source>
        <dbReference type="ARBA" id="ARBA00023015"/>
    </source>
</evidence>
<dbReference type="Pfam" id="PF03106">
    <property type="entry name" value="WRKY"/>
    <property type="match status" value="1"/>
</dbReference>
<gene>
    <name evidence="8" type="ORF">DVH24_011864</name>
</gene>
<dbReference type="PROSITE" id="PS50811">
    <property type="entry name" value="WRKY"/>
    <property type="match status" value="1"/>
</dbReference>
<dbReference type="GO" id="GO:0000976">
    <property type="term" value="F:transcription cis-regulatory region binding"/>
    <property type="evidence" value="ECO:0007669"/>
    <property type="project" value="TreeGrafter"/>
</dbReference>
<dbReference type="GO" id="GO:0003700">
    <property type="term" value="F:DNA-binding transcription factor activity"/>
    <property type="evidence" value="ECO:0007669"/>
    <property type="project" value="InterPro"/>
</dbReference>
<sequence>MEKRKSMEWEQKSLSNELTQGKELAEQLMSHLHHSSSQETKDFLISKILFSYDKALSLLTGSGDGSDGESKHIAAHESMLESLTSFGNSSPLSEISDQDCKDKNVFKKRKTMPRWTKEVKVSTGTGLDGSLDDGYSWRKYGQKDILGTNHPRGYYRCTHRGTQGCVATKQVQKSDADPTIFVLTYRGLHTCSQVSRSARVKEEFKGNQNKTLEVEKPNQFSTEMSFSFGRAGLRVKTDHLDTRENDIFPSFSFPSTPIESENVGDHIFSAIMMESNLMDDYAPVFGSPATTFESDYLTVSPCHVSSFGLVHEVQTSESGLTEIISAPTSVTNSPIGDFDFSIDDLEFHPDYFGLKC</sequence>
<dbReference type="PANTHER" id="PTHR32096">
    <property type="entry name" value="WRKY TRANSCRIPTION FACTOR 30-RELATED-RELATED"/>
    <property type="match status" value="1"/>
</dbReference>
<evidence type="ECO:0000256" key="4">
    <source>
        <dbReference type="ARBA" id="ARBA00023163"/>
    </source>
</evidence>
<protein>
    <recommendedName>
        <fullName evidence="7">WRKY domain-containing protein</fullName>
    </recommendedName>
</protein>
<dbReference type="InterPro" id="IPR044810">
    <property type="entry name" value="WRKY_plant"/>
</dbReference>
<dbReference type="InterPro" id="IPR036576">
    <property type="entry name" value="WRKY_dom_sf"/>
</dbReference>
<name>A0A498JBH9_MALDO</name>
<keyword evidence="5" id="KW-0539">Nucleus</keyword>
<evidence type="ECO:0000256" key="5">
    <source>
        <dbReference type="ARBA" id="ARBA00023242"/>
    </source>
</evidence>
<evidence type="ECO:0000313" key="8">
    <source>
        <dbReference type="EMBL" id="RXH92840.1"/>
    </source>
</evidence>
<dbReference type="SMART" id="SM00774">
    <property type="entry name" value="WRKY"/>
    <property type="match status" value="1"/>
</dbReference>
<reference evidence="8 9" key="1">
    <citation type="submission" date="2018-10" db="EMBL/GenBank/DDBJ databases">
        <title>A high-quality apple genome assembly.</title>
        <authorList>
            <person name="Hu J."/>
        </authorList>
    </citation>
    <scope>NUCLEOTIDE SEQUENCE [LARGE SCALE GENOMIC DNA]</scope>
    <source>
        <strain evidence="9">cv. HFTH1</strain>
        <tissue evidence="8">Young leaf</tissue>
    </source>
</reference>
<dbReference type="PANTHER" id="PTHR32096:SF133">
    <property type="entry name" value="WRKY TRANSCRIPTION FACTOR 41-RELATED"/>
    <property type="match status" value="1"/>
</dbReference>
<evidence type="ECO:0000256" key="1">
    <source>
        <dbReference type="ARBA" id="ARBA00004123"/>
    </source>
</evidence>
<dbReference type="GO" id="GO:0042542">
    <property type="term" value="P:response to hydrogen peroxide"/>
    <property type="evidence" value="ECO:0007669"/>
    <property type="project" value="UniProtKB-ARBA"/>
</dbReference>
<comment type="similarity">
    <text evidence="6">Belongs to the WRKY group III family.</text>
</comment>